<accession>A0A4U0XXT5</accession>
<keyword evidence="3" id="KW-0812">Transmembrane</keyword>
<evidence type="ECO:0000256" key="5">
    <source>
        <dbReference type="ARBA" id="ARBA00022792"/>
    </source>
</evidence>
<name>A0A4U0XXT5_9PEZI</name>
<proteinExistence type="inferred from homology"/>
<keyword evidence="8" id="KW-1133">Transmembrane helix</keyword>
<reference evidence="16 17" key="1">
    <citation type="submission" date="2017-03" db="EMBL/GenBank/DDBJ databases">
        <title>Genomes of endolithic fungi from Antarctica.</title>
        <authorList>
            <person name="Coleine C."/>
            <person name="Masonjones S."/>
            <person name="Stajich J.E."/>
        </authorList>
    </citation>
    <scope>NUCLEOTIDE SEQUENCE [LARGE SCALE GENOMIC DNA]</scope>
    <source>
        <strain evidence="16 17">CCFEE 5184</strain>
    </source>
</reference>
<feature type="domain" description="AAA+ ATPase" evidence="14">
    <location>
        <begin position="287"/>
        <end position="456"/>
    </location>
</feature>
<evidence type="ECO:0000256" key="3">
    <source>
        <dbReference type="ARBA" id="ARBA00022692"/>
    </source>
</evidence>
<evidence type="ECO:0000256" key="9">
    <source>
        <dbReference type="ARBA" id="ARBA00023128"/>
    </source>
</evidence>
<evidence type="ECO:0000256" key="1">
    <source>
        <dbReference type="ARBA" id="ARBA00004434"/>
    </source>
</evidence>
<dbReference type="InterPro" id="IPR003593">
    <property type="entry name" value="AAA+_ATPase"/>
</dbReference>
<dbReference type="STRING" id="329884.A0A4U0XXT5"/>
<evidence type="ECO:0000256" key="13">
    <source>
        <dbReference type="SAM" id="MobiDB-lite"/>
    </source>
</evidence>
<feature type="compositionally biased region" description="Basic and acidic residues" evidence="13">
    <location>
        <begin position="587"/>
        <end position="596"/>
    </location>
</feature>
<sequence>MIWRTSVALGTESPAKVSANFFKMLKTAGPLLDGITTLVVPWAMLFAAFYRYDWLCRSVVAAKDYLLSFFYASVSIPGDHELTPHVLRWILDDGSGSPIRTLALTDPLDKTRWTLNGMSSHGKPPVHLRGMVSVTEESASTERSLSYVPDYGCYPFYFHSYRMVLERRRFKAASAKNMVMLDQPPDDKKKREAVLMISCFSLWAGAQPIQDFLNRVEAEAAAAREDKTTIFRPRPDQHGWDNGLPRAARTLDAVTLKAGVKEALVQDVQAYLHVKTKRYYSARGIPWRRGYLFYGPPGTGKTSFTTALAGHFQLSVYMVSLSSQLLNDAKLDSLFDMLPQKCIVLLEDVDSAGIRRENMIGQGKKEKKRSGMPDPFGFIVNEEAEGVTLSGLLNVLDVRSPSKYITGLQYTLTSTQGVRAAEGRIVIMTTNNPQTLDEALIRRGRIDQKIHFGRASTEVATTLFTQVFCKTQDEMLDGEIPQDEAVVAEMAGNFAAQFAEYVFTPAEVQGYLIDHRADPEAAVREAGEYFSEVLAAKARRYDMMAGKDGASVEAEPRIDGVSAALDSATVGESSPRTPESGDSMVVIKDEAVGSQE</sequence>
<dbReference type="GO" id="GO:0005743">
    <property type="term" value="C:mitochondrial inner membrane"/>
    <property type="evidence" value="ECO:0007669"/>
    <property type="project" value="UniProtKB-SubCell"/>
</dbReference>
<keyword evidence="4 12" id="KW-0547">Nucleotide-binding</keyword>
<dbReference type="SMART" id="SM01024">
    <property type="entry name" value="BCS1_N"/>
    <property type="match status" value="1"/>
</dbReference>
<evidence type="ECO:0000256" key="7">
    <source>
        <dbReference type="ARBA" id="ARBA00022840"/>
    </source>
</evidence>
<dbReference type="Pfam" id="PF00004">
    <property type="entry name" value="AAA"/>
    <property type="match status" value="1"/>
</dbReference>
<dbReference type="Proteomes" id="UP000309340">
    <property type="component" value="Unassembled WGS sequence"/>
</dbReference>
<evidence type="ECO:0000256" key="10">
    <source>
        <dbReference type="ARBA" id="ARBA00023136"/>
    </source>
</evidence>
<dbReference type="PANTHER" id="PTHR23070">
    <property type="entry name" value="BCS1 AAA-TYPE ATPASE"/>
    <property type="match status" value="1"/>
</dbReference>
<evidence type="ECO:0000256" key="2">
    <source>
        <dbReference type="ARBA" id="ARBA00007448"/>
    </source>
</evidence>
<organism evidence="16 17">
    <name type="scientific">Friedmanniomyces simplex</name>
    <dbReference type="NCBI Taxonomy" id="329884"/>
    <lineage>
        <taxon>Eukaryota</taxon>
        <taxon>Fungi</taxon>
        <taxon>Dikarya</taxon>
        <taxon>Ascomycota</taxon>
        <taxon>Pezizomycotina</taxon>
        <taxon>Dothideomycetes</taxon>
        <taxon>Dothideomycetidae</taxon>
        <taxon>Mycosphaerellales</taxon>
        <taxon>Teratosphaeriaceae</taxon>
        <taxon>Friedmanniomyces</taxon>
    </lineage>
</organism>
<dbReference type="SMART" id="SM00382">
    <property type="entry name" value="AAA"/>
    <property type="match status" value="1"/>
</dbReference>
<comment type="caution">
    <text evidence="16">The sequence shown here is derived from an EMBL/GenBank/DDBJ whole genome shotgun (WGS) entry which is preliminary data.</text>
</comment>
<feature type="region of interest" description="Disordered" evidence="13">
    <location>
        <begin position="565"/>
        <end position="596"/>
    </location>
</feature>
<keyword evidence="9" id="KW-0496">Mitochondrion</keyword>
<dbReference type="Pfam" id="PF08740">
    <property type="entry name" value="BCS1_N"/>
    <property type="match status" value="1"/>
</dbReference>
<evidence type="ECO:0000256" key="11">
    <source>
        <dbReference type="ARBA" id="ARBA00048778"/>
    </source>
</evidence>
<evidence type="ECO:0000259" key="14">
    <source>
        <dbReference type="SMART" id="SM00382"/>
    </source>
</evidence>
<protein>
    <recommendedName>
        <fullName evidence="18">AAA+ ATPase domain-containing protein</fullName>
    </recommendedName>
</protein>
<keyword evidence="5" id="KW-0999">Mitochondrion inner membrane</keyword>
<evidence type="ECO:0000256" key="6">
    <source>
        <dbReference type="ARBA" id="ARBA00022801"/>
    </source>
</evidence>
<feature type="domain" description="BCS1 N-terminal" evidence="15">
    <location>
        <begin position="44"/>
        <end position="254"/>
    </location>
</feature>
<dbReference type="Gene3D" id="3.40.50.300">
    <property type="entry name" value="P-loop containing nucleotide triphosphate hydrolases"/>
    <property type="match status" value="1"/>
</dbReference>
<dbReference type="InterPro" id="IPR050747">
    <property type="entry name" value="Mitochondrial_chaperone_BCS1"/>
</dbReference>
<dbReference type="AlphaFoldDB" id="A0A4U0XXT5"/>
<evidence type="ECO:0000256" key="4">
    <source>
        <dbReference type="ARBA" id="ARBA00022741"/>
    </source>
</evidence>
<dbReference type="InterPro" id="IPR003959">
    <property type="entry name" value="ATPase_AAA_core"/>
</dbReference>
<keyword evidence="10" id="KW-0472">Membrane</keyword>
<keyword evidence="17" id="KW-1185">Reference proteome</keyword>
<evidence type="ECO:0000259" key="15">
    <source>
        <dbReference type="SMART" id="SM01024"/>
    </source>
</evidence>
<dbReference type="SUPFAM" id="SSF52540">
    <property type="entry name" value="P-loop containing nucleoside triphosphate hydrolases"/>
    <property type="match status" value="1"/>
</dbReference>
<dbReference type="GO" id="GO:0005524">
    <property type="term" value="F:ATP binding"/>
    <property type="evidence" value="ECO:0007669"/>
    <property type="project" value="UniProtKB-KW"/>
</dbReference>
<dbReference type="InterPro" id="IPR003960">
    <property type="entry name" value="ATPase_AAA_CS"/>
</dbReference>
<evidence type="ECO:0000313" key="16">
    <source>
        <dbReference type="EMBL" id="TKA82802.1"/>
    </source>
</evidence>
<evidence type="ECO:0000256" key="8">
    <source>
        <dbReference type="ARBA" id="ARBA00022989"/>
    </source>
</evidence>
<comment type="catalytic activity">
    <reaction evidence="11">
        <text>ATP + H2O = ADP + phosphate + H(+)</text>
        <dbReference type="Rhea" id="RHEA:13065"/>
        <dbReference type="ChEBI" id="CHEBI:15377"/>
        <dbReference type="ChEBI" id="CHEBI:15378"/>
        <dbReference type="ChEBI" id="CHEBI:30616"/>
        <dbReference type="ChEBI" id="CHEBI:43474"/>
        <dbReference type="ChEBI" id="CHEBI:456216"/>
    </reaction>
    <physiologicalReaction direction="left-to-right" evidence="11">
        <dbReference type="Rhea" id="RHEA:13066"/>
    </physiologicalReaction>
</comment>
<dbReference type="InterPro" id="IPR057495">
    <property type="entry name" value="AAA_lid_BCS1"/>
</dbReference>
<evidence type="ECO:0000313" key="17">
    <source>
        <dbReference type="Proteomes" id="UP000309340"/>
    </source>
</evidence>
<dbReference type="GO" id="GO:0016887">
    <property type="term" value="F:ATP hydrolysis activity"/>
    <property type="evidence" value="ECO:0007669"/>
    <property type="project" value="InterPro"/>
</dbReference>
<evidence type="ECO:0000256" key="12">
    <source>
        <dbReference type="RuleBase" id="RU003651"/>
    </source>
</evidence>
<dbReference type="InterPro" id="IPR014851">
    <property type="entry name" value="BCS1_N"/>
</dbReference>
<comment type="similarity">
    <text evidence="2">Belongs to the AAA ATPase family. BCS1 subfamily.</text>
</comment>
<keyword evidence="7 12" id="KW-0067">ATP-binding</keyword>
<dbReference type="EMBL" id="NAJQ01000025">
    <property type="protein sequence ID" value="TKA82802.1"/>
    <property type="molecule type" value="Genomic_DNA"/>
</dbReference>
<evidence type="ECO:0008006" key="18">
    <source>
        <dbReference type="Google" id="ProtNLM"/>
    </source>
</evidence>
<comment type="subcellular location">
    <subcellularLocation>
        <location evidence="1">Mitochondrion inner membrane</location>
        <topology evidence="1">Single-pass membrane protein</topology>
    </subcellularLocation>
</comment>
<dbReference type="OrthoDB" id="10251412at2759"/>
<dbReference type="InterPro" id="IPR027417">
    <property type="entry name" value="P-loop_NTPase"/>
</dbReference>
<dbReference type="Pfam" id="PF25426">
    <property type="entry name" value="AAA_lid_BCS1"/>
    <property type="match status" value="1"/>
</dbReference>
<keyword evidence="6" id="KW-0378">Hydrolase</keyword>
<gene>
    <name evidence="16" type="ORF">B0A55_01797</name>
</gene>
<dbReference type="PROSITE" id="PS00674">
    <property type="entry name" value="AAA"/>
    <property type="match status" value="1"/>
</dbReference>